<evidence type="ECO:0000256" key="4">
    <source>
        <dbReference type="RuleBase" id="RU003719"/>
    </source>
</evidence>
<dbReference type="Pfam" id="PF00389">
    <property type="entry name" value="2-Hacid_dh"/>
    <property type="match status" value="1"/>
</dbReference>
<evidence type="ECO:0000256" key="2">
    <source>
        <dbReference type="ARBA" id="ARBA00023002"/>
    </source>
</evidence>
<evidence type="ECO:0000259" key="6">
    <source>
        <dbReference type="Pfam" id="PF02826"/>
    </source>
</evidence>
<dbReference type="InterPro" id="IPR006140">
    <property type="entry name" value="D-isomer_DH_NAD-bd"/>
</dbReference>
<keyword evidence="3" id="KW-0520">NAD</keyword>
<reference evidence="7" key="1">
    <citation type="submission" date="2022-11" db="EMBL/GenBank/DDBJ databases">
        <title>Larsenimonas rhizosphaerae sp. nov., isolated from a tidal mudflat.</title>
        <authorList>
            <person name="Lee S.D."/>
            <person name="Kim I.S."/>
        </authorList>
    </citation>
    <scope>NUCLEOTIDE SEQUENCE</scope>
    <source>
        <strain evidence="7">GH2-1</strain>
    </source>
</reference>
<sequence>MKAVLLDSASLGEGIDFSPLKRHVDTLILHDQTSPADCASRVSEADILLTNKVVINAEVMNAAPNLRHICVLATGTNNIDLEAAEERHVSVSNVENYGTASVAQHTLMMILALATRLPLNQHSVSAGDWQQSPFFCLLDHSALQLAGRHLVIVGEGTLGRRVAEMARAFDMTVTFTARPGSDNDSRPALHDVLPDADIVSLHCPLTEATRHLIDTEALSLMQPHALLVNCARGGIIDEVAALDALRHGRIGGLAVDVLPVEPPRDGHPLIDATSEALNLIVTPHSAWTTLEARQRIIELTSNTLAQRQQG</sequence>
<organism evidence="7 8">
    <name type="scientific">Larsenimonas rhizosphaerae</name>
    <dbReference type="NCBI Taxonomy" id="2944682"/>
    <lineage>
        <taxon>Bacteria</taxon>
        <taxon>Pseudomonadati</taxon>
        <taxon>Pseudomonadota</taxon>
        <taxon>Gammaproteobacteria</taxon>
        <taxon>Oceanospirillales</taxon>
        <taxon>Halomonadaceae</taxon>
        <taxon>Larsenimonas</taxon>
    </lineage>
</organism>
<dbReference type="AlphaFoldDB" id="A0AA42CTL9"/>
<proteinExistence type="inferred from homology"/>
<dbReference type="CDD" id="cd12162">
    <property type="entry name" value="2-Hacid_dh_4"/>
    <property type="match status" value="1"/>
</dbReference>
<dbReference type="PROSITE" id="PS00670">
    <property type="entry name" value="D_2_HYDROXYACID_DH_2"/>
    <property type="match status" value="1"/>
</dbReference>
<evidence type="ECO:0000313" key="8">
    <source>
        <dbReference type="Proteomes" id="UP001165678"/>
    </source>
</evidence>
<dbReference type="EMBL" id="JAPIVE010000001">
    <property type="protein sequence ID" value="MCX2523369.1"/>
    <property type="molecule type" value="Genomic_DNA"/>
</dbReference>
<dbReference type="Proteomes" id="UP001165678">
    <property type="component" value="Unassembled WGS sequence"/>
</dbReference>
<dbReference type="SUPFAM" id="SSF52283">
    <property type="entry name" value="Formate/glycerate dehydrogenase catalytic domain-like"/>
    <property type="match status" value="1"/>
</dbReference>
<comment type="caution">
    <text evidence="7">The sequence shown here is derived from an EMBL/GenBank/DDBJ whole genome shotgun (WGS) entry which is preliminary data.</text>
</comment>
<dbReference type="InterPro" id="IPR029753">
    <property type="entry name" value="D-isomer_DH_CS"/>
</dbReference>
<dbReference type="InterPro" id="IPR050418">
    <property type="entry name" value="D-iso_2-hydroxyacid_DH_PdxB"/>
</dbReference>
<name>A0AA42CTL9_9GAMM</name>
<keyword evidence="8" id="KW-1185">Reference proteome</keyword>
<evidence type="ECO:0000256" key="3">
    <source>
        <dbReference type="ARBA" id="ARBA00023027"/>
    </source>
</evidence>
<feature type="domain" description="D-isomer specific 2-hydroxyacid dehydrogenase NAD-binding" evidence="6">
    <location>
        <begin position="107"/>
        <end position="286"/>
    </location>
</feature>
<dbReference type="InterPro" id="IPR006139">
    <property type="entry name" value="D-isomer_2_OHA_DH_cat_dom"/>
</dbReference>
<dbReference type="Pfam" id="PF02826">
    <property type="entry name" value="2-Hacid_dh_C"/>
    <property type="match status" value="1"/>
</dbReference>
<dbReference type="PANTHER" id="PTHR43761:SF1">
    <property type="entry name" value="D-ISOMER SPECIFIC 2-HYDROXYACID DEHYDROGENASE CATALYTIC DOMAIN-CONTAINING PROTEIN-RELATED"/>
    <property type="match status" value="1"/>
</dbReference>
<comment type="similarity">
    <text evidence="1 4">Belongs to the D-isomer specific 2-hydroxyacid dehydrogenase family.</text>
</comment>
<dbReference type="PANTHER" id="PTHR43761">
    <property type="entry name" value="D-ISOMER SPECIFIC 2-HYDROXYACID DEHYDROGENASE FAMILY PROTEIN (AFU_ORTHOLOGUE AFUA_1G13630)"/>
    <property type="match status" value="1"/>
</dbReference>
<dbReference type="Gene3D" id="3.40.50.720">
    <property type="entry name" value="NAD(P)-binding Rossmann-like Domain"/>
    <property type="match status" value="2"/>
</dbReference>
<protein>
    <submittedName>
        <fullName evidence="7">D-2-hydroxyacid dehydrogenase</fullName>
    </submittedName>
</protein>
<gene>
    <name evidence="7" type="ORF">OQ287_03880</name>
</gene>
<dbReference type="SUPFAM" id="SSF51735">
    <property type="entry name" value="NAD(P)-binding Rossmann-fold domains"/>
    <property type="match status" value="1"/>
</dbReference>
<keyword evidence="2 4" id="KW-0560">Oxidoreductase</keyword>
<evidence type="ECO:0000313" key="7">
    <source>
        <dbReference type="EMBL" id="MCX2523369.1"/>
    </source>
</evidence>
<dbReference type="RefSeq" id="WP_265895653.1">
    <property type="nucleotide sequence ID" value="NZ_JAPIVE010000001.1"/>
</dbReference>
<dbReference type="GO" id="GO:0016616">
    <property type="term" value="F:oxidoreductase activity, acting on the CH-OH group of donors, NAD or NADP as acceptor"/>
    <property type="evidence" value="ECO:0007669"/>
    <property type="project" value="InterPro"/>
</dbReference>
<feature type="domain" description="D-isomer specific 2-hydroxyacid dehydrogenase catalytic" evidence="5">
    <location>
        <begin position="20"/>
        <end position="305"/>
    </location>
</feature>
<evidence type="ECO:0000256" key="1">
    <source>
        <dbReference type="ARBA" id="ARBA00005854"/>
    </source>
</evidence>
<evidence type="ECO:0000259" key="5">
    <source>
        <dbReference type="Pfam" id="PF00389"/>
    </source>
</evidence>
<dbReference type="InterPro" id="IPR036291">
    <property type="entry name" value="NAD(P)-bd_dom_sf"/>
</dbReference>
<accession>A0AA42CTL9</accession>
<dbReference type="GO" id="GO:0051287">
    <property type="term" value="F:NAD binding"/>
    <property type="evidence" value="ECO:0007669"/>
    <property type="project" value="InterPro"/>
</dbReference>